<keyword evidence="2" id="KW-1185">Reference proteome</keyword>
<dbReference type="AlphaFoldDB" id="B9TB30"/>
<organism evidence="1 2">
    <name type="scientific">Ricinus communis</name>
    <name type="common">Castor bean</name>
    <dbReference type="NCBI Taxonomy" id="3988"/>
    <lineage>
        <taxon>Eukaryota</taxon>
        <taxon>Viridiplantae</taxon>
        <taxon>Streptophyta</taxon>
        <taxon>Embryophyta</taxon>
        <taxon>Tracheophyta</taxon>
        <taxon>Spermatophyta</taxon>
        <taxon>Magnoliopsida</taxon>
        <taxon>eudicotyledons</taxon>
        <taxon>Gunneridae</taxon>
        <taxon>Pentapetalae</taxon>
        <taxon>rosids</taxon>
        <taxon>fabids</taxon>
        <taxon>Malpighiales</taxon>
        <taxon>Euphorbiaceae</taxon>
        <taxon>Acalyphoideae</taxon>
        <taxon>Acalypheae</taxon>
        <taxon>Ricinus</taxon>
    </lineage>
</organism>
<dbReference type="EMBL" id="EQ976149">
    <property type="protein sequence ID" value="EEF26937.1"/>
    <property type="molecule type" value="Genomic_DNA"/>
</dbReference>
<sequence>MASHARQRGAVQRLRHQILQCRYQAGRVSIAQIGGVPVELAQRGVVLIGADVDADAGDALCGGLGQRACGVAACVSALVAVVVGEAVGQHHHQAVGVVAVGAEQRVGVADRGAHARQPGWRQRGDAFRRDAGALVEALDPHEAHPLATPRMKAEARDAIAEALERIRQPFRDRAVALQHSETVGALIGGRARNVEQQQYGQIAAAGLGRDVNVLVRGMAAAALHAEVDQRIEVELLALIAAAHMLVARADARQRGAETGQRHRWRFGSAGIVLG</sequence>
<dbReference type="InParanoid" id="B9TB30"/>
<evidence type="ECO:0000313" key="2">
    <source>
        <dbReference type="Proteomes" id="UP000008311"/>
    </source>
</evidence>
<protein>
    <submittedName>
        <fullName evidence="1">Uncharacterized protein</fullName>
    </submittedName>
</protein>
<name>B9TB30_RICCO</name>
<feature type="non-terminal residue" evidence="1">
    <location>
        <position position="274"/>
    </location>
</feature>
<evidence type="ECO:0000313" key="1">
    <source>
        <dbReference type="EMBL" id="EEF26937.1"/>
    </source>
</evidence>
<dbReference type="Proteomes" id="UP000008311">
    <property type="component" value="Unassembled WGS sequence"/>
</dbReference>
<accession>B9TB30</accession>
<gene>
    <name evidence="1" type="ORF">RCOM_0117580</name>
</gene>
<proteinExistence type="predicted"/>
<reference evidence="2" key="1">
    <citation type="journal article" date="2010" name="Nat. Biotechnol.">
        <title>Draft genome sequence of the oilseed species Ricinus communis.</title>
        <authorList>
            <person name="Chan A.P."/>
            <person name="Crabtree J."/>
            <person name="Zhao Q."/>
            <person name="Lorenzi H."/>
            <person name="Orvis J."/>
            <person name="Puiu D."/>
            <person name="Melake-Berhan A."/>
            <person name="Jones K.M."/>
            <person name="Redman J."/>
            <person name="Chen G."/>
            <person name="Cahoon E.B."/>
            <person name="Gedil M."/>
            <person name="Stanke M."/>
            <person name="Haas B.J."/>
            <person name="Wortman J.R."/>
            <person name="Fraser-Liggett C.M."/>
            <person name="Ravel J."/>
            <person name="Rabinowicz P.D."/>
        </authorList>
    </citation>
    <scope>NUCLEOTIDE SEQUENCE [LARGE SCALE GENOMIC DNA]</scope>
    <source>
        <strain evidence="2">cv. Hale</strain>
    </source>
</reference>